<dbReference type="Proteomes" id="UP001163046">
    <property type="component" value="Unassembled WGS sequence"/>
</dbReference>
<gene>
    <name evidence="1" type="ORF">OS493_032396</name>
</gene>
<comment type="caution">
    <text evidence="1">The sequence shown here is derived from an EMBL/GenBank/DDBJ whole genome shotgun (WGS) entry which is preliminary data.</text>
</comment>
<organism evidence="1 2">
    <name type="scientific">Desmophyllum pertusum</name>
    <dbReference type="NCBI Taxonomy" id="174260"/>
    <lineage>
        <taxon>Eukaryota</taxon>
        <taxon>Metazoa</taxon>
        <taxon>Cnidaria</taxon>
        <taxon>Anthozoa</taxon>
        <taxon>Hexacorallia</taxon>
        <taxon>Scleractinia</taxon>
        <taxon>Caryophylliina</taxon>
        <taxon>Caryophylliidae</taxon>
        <taxon>Desmophyllum</taxon>
    </lineage>
</organism>
<dbReference type="EMBL" id="MU827817">
    <property type="protein sequence ID" value="KAJ7323110.1"/>
    <property type="molecule type" value="Genomic_DNA"/>
</dbReference>
<sequence length="326" mass="37199">MLDDWEVALSSISFPDSQAYVPPNVFGDYPMAMSVATKPVSGGRPHPERRRKFWVRSRQIEESDVPVKDGISFVKKMIQHLLSEFYEGLEEGSTWGDADEHQGIPEFEWMQRGKQVDLHIDNTKTHTYSQHTYLDIDIEMAQAFGLVKFAMSKEPGKPGYWVRGDSLQIRHTALPTLPRPGNHGIMKNGKAVWWQVVNNAAAPGRKAKTYRALRLHSFNDWYITDINDNFDKKFGSATRTLLVYTDVAQSQIVGAGMTDFIREVEYNSKFGGRVLYEPLHLHYIPVRRNVIDVIEVVVGETSGRDTNFAGGTVILTLKFERRSHRR</sequence>
<reference evidence="1" key="1">
    <citation type="submission" date="2023-01" db="EMBL/GenBank/DDBJ databases">
        <title>Genome assembly of the deep-sea coral Lophelia pertusa.</title>
        <authorList>
            <person name="Herrera S."/>
            <person name="Cordes E."/>
        </authorList>
    </citation>
    <scope>NUCLEOTIDE SEQUENCE</scope>
    <source>
        <strain evidence="1">USNM1676648</strain>
        <tissue evidence="1">Polyp</tissue>
    </source>
</reference>
<accession>A0A9W9YBG7</accession>
<proteinExistence type="predicted"/>
<dbReference type="AlphaFoldDB" id="A0A9W9YBG7"/>
<dbReference type="OrthoDB" id="5977683at2759"/>
<name>A0A9W9YBG7_9CNID</name>
<evidence type="ECO:0000313" key="2">
    <source>
        <dbReference type="Proteomes" id="UP001163046"/>
    </source>
</evidence>
<evidence type="ECO:0000313" key="1">
    <source>
        <dbReference type="EMBL" id="KAJ7323110.1"/>
    </source>
</evidence>
<protein>
    <submittedName>
        <fullName evidence="1">Uncharacterized protein</fullName>
    </submittedName>
</protein>
<keyword evidence="2" id="KW-1185">Reference proteome</keyword>